<dbReference type="Pfam" id="PF10058">
    <property type="entry name" value="Zn_ribbon_10"/>
    <property type="match status" value="1"/>
</dbReference>
<dbReference type="GO" id="GO:0071782">
    <property type="term" value="C:endoplasmic reticulum tubular network"/>
    <property type="evidence" value="ECO:0007669"/>
    <property type="project" value="TreeGrafter"/>
</dbReference>
<feature type="region of interest" description="Disordered" evidence="1">
    <location>
        <begin position="1"/>
        <end position="28"/>
    </location>
</feature>
<keyword evidence="2" id="KW-0472">Membrane</keyword>
<feature type="transmembrane region" description="Helical" evidence="2">
    <location>
        <begin position="116"/>
        <end position="136"/>
    </location>
</feature>
<feature type="domain" description="Lunapark zinc ribbon" evidence="3">
    <location>
        <begin position="278"/>
        <end position="328"/>
    </location>
</feature>
<dbReference type="OrthoDB" id="1725934at2759"/>
<gene>
    <name evidence="4" type="ORF">SI8410_02002509</name>
</gene>
<keyword evidence="2" id="KW-0812">Transmembrane</keyword>
<dbReference type="EMBL" id="LR746265">
    <property type="protein sequence ID" value="CAA7391143.1"/>
    <property type="molecule type" value="Genomic_DNA"/>
</dbReference>
<dbReference type="PANTHER" id="PTHR22166">
    <property type="entry name" value="ENDOPLASMIC RETICULUM JUNCTION FORMATION PROTEIN LUNAPARK"/>
    <property type="match status" value="1"/>
</dbReference>
<protein>
    <recommendedName>
        <fullName evidence="3">Lunapark zinc ribbon domain-containing protein</fullName>
    </recommendedName>
</protein>
<feature type="region of interest" description="Disordered" evidence="1">
    <location>
        <begin position="363"/>
        <end position="393"/>
    </location>
</feature>
<accession>A0A7I8K2A9</accession>
<feature type="compositionally biased region" description="Polar residues" evidence="1">
    <location>
        <begin position="339"/>
        <end position="348"/>
    </location>
</feature>
<organism evidence="4 5">
    <name type="scientific">Spirodela intermedia</name>
    <name type="common">Intermediate duckweed</name>
    <dbReference type="NCBI Taxonomy" id="51605"/>
    <lineage>
        <taxon>Eukaryota</taxon>
        <taxon>Viridiplantae</taxon>
        <taxon>Streptophyta</taxon>
        <taxon>Embryophyta</taxon>
        <taxon>Tracheophyta</taxon>
        <taxon>Spermatophyta</taxon>
        <taxon>Magnoliopsida</taxon>
        <taxon>Liliopsida</taxon>
        <taxon>Araceae</taxon>
        <taxon>Lemnoideae</taxon>
        <taxon>Spirodela</taxon>
    </lineage>
</organism>
<evidence type="ECO:0000313" key="4">
    <source>
        <dbReference type="EMBL" id="CAA7391143.1"/>
    </source>
</evidence>
<keyword evidence="5" id="KW-1185">Reference proteome</keyword>
<sequence length="393" mass="43787">MAEDGKEESAAVVDSSGEKLPQTSDPKKRKGILSRIWGKIFKGGEDYEKRLEYLSKEEASVHVRLKRRAQRWRKTVRNIIVFSVVLEVIAVAYAVLTTRSVDLSWQMRALRVLPMFALPTLSSAVYSILVSLTRMLDHRDRKALERLRAERKAKIDELKERTNYYTTQQLIQRYDLDPAAKAAAAAVLASKLGADTGMKFFVGEESNSNNSPGKSSHVELVKSDGLRNRKHPHRNKSAESDKIQTQLIDEISPDQEVPAQTRKVVEHDKNPRSDDGGWISRIAALLVGDDPTQCYAVICVNCRMHNGLARKDDFPYITYYCPHCDALNGPRQSEELASGPSSEKTGPRTTALDYVSNTNSVLEEAEITSSSVTPVEAMVGGKEEDPPSLQAVD</sequence>
<name>A0A7I8K2A9_SPIIN</name>
<dbReference type="GO" id="GO:0071786">
    <property type="term" value="P:endoplasmic reticulum tubular network organization"/>
    <property type="evidence" value="ECO:0007669"/>
    <property type="project" value="InterPro"/>
</dbReference>
<feature type="compositionally biased region" description="Polar residues" evidence="1">
    <location>
        <begin position="363"/>
        <end position="373"/>
    </location>
</feature>
<dbReference type="PANTHER" id="PTHR22166:SF12">
    <property type="entry name" value="ENDOPLASMIC RETICULUM JUNCTION FORMATION PROTEIN LUNAPARK"/>
    <property type="match status" value="1"/>
</dbReference>
<dbReference type="Proteomes" id="UP000663760">
    <property type="component" value="Chromosome 2"/>
</dbReference>
<dbReference type="AlphaFoldDB" id="A0A7I8K2A9"/>
<evidence type="ECO:0000256" key="1">
    <source>
        <dbReference type="SAM" id="MobiDB-lite"/>
    </source>
</evidence>
<evidence type="ECO:0000313" key="5">
    <source>
        <dbReference type="Proteomes" id="UP000663760"/>
    </source>
</evidence>
<dbReference type="InterPro" id="IPR040115">
    <property type="entry name" value="Lnp"/>
</dbReference>
<feature type="compositionally biased region" description="Basic and acidic residues" evidence="1">
    <location>
        <begin position="216"/>
        <end position="227"/>
    </location>
</feature>
<feature type="transmembrane region" description="Helical" evidence="2">
    <location>
        <begin position="76"/>
        <end position="96"/>
    </location>
</feature>
<dbReference type="InterPro" id="IPR019273">
    <property type="entry name" value="Lunapark_Znf"/>
</dbReference>
<evidence type="ECO:0000259" key="3">
    <source>
        <dbReference type="Pfam" id="PF10058"/>
    </source>
</evidence>
<keyword evidence="2" id="KW-1133">Transmembrane helix</keyword>
<feature type="compositionally biased region" description="Polar residues" evidence="1">
    <location>
        <begin position="205"/>
        <end position="214"/>
    </location>
</feature>
<feature type="region of interest" description="Disordered" evidence="1">
    <location>
        <begin position="205"/>
        <end position="241"/>
    </location>
</feature>
<feature type="region of interest" description="Disordered" evidence="1">
    <location>
        <begin position="331"/>
        <end position="351"/>
    </location>
</feature>
<evidence type="ECO:0000256" key="2">
    <source>
        <dbReference type="SAM" id="Phobius"/>
    </source>
</evidence>
<reference evidence="4" key="1">
    <citation type="submission" date="2020-02" db="EMBL/GenBank/DDBJ databases">
        <authorList>
            <person name="Scholz U."/>
            <person name="Mascher M."/>
            <person name="Fiebig A."/>
        </authorList>
    </citation>
    <scope>NUCLEOTIDE SEQUENCE</scope>
</reference>
<proteinExistence type="predicted"/>